<organism evidence="3 4">
    <name type="scientific">Streptomyces amakusaensis</name>
    <dbReference type="NCBI Taxonomy" id="67271"/>
    <lineage>
        <taxon>Bacteria</taxon>
        <taxon>Bacillati</taxon>
        <taxon>Actinomycetota</taxon>
        <taxon>Actinomycetes</taxon>
        <taxon>Kitasatosporales</taxon>
        <taxon>Streptomycetaceae</taxon>
        <taxon>Streptomyces</taxon>
    </lineage>
</organism>
<dbReference type="RefSeq" id="WP_344484480.1">
    <property type="nucleotide sequence ID" value="NZ_BAAASB010000024.1"/>
</dbReference>
<dbReference type="SMART" id="SM00710">
    <property type="entry name" value="PbH1"/>
    <property type="match status" value="7"/>
</dbReference>
<feature type="region of interest" description="Disordered" evidence="1">
    <location>
        <begin position="1"/>
        <end position="29"/>
    </location>
</feature>
<accession>A0ABW0AQI9</accession>
<evidence type="ECO:0000256" key="1">
    <source>
        <dbReference type="SAM" id="MobiDB-lite"/>
    </source>
</evidence>
<proteinExistence type="predicted"/>
<keyword evidence="4" id="KW-1185">Reference proteome</keyword>
<dbReference type="InterPro" id="IPR006626">
    <property type="entry name" value="PbH1"/>
</dbReference>
<reference evidence="4" key="1">
    <citation type="journal article" date="2019" name="Int. J. Syst. Evol. Microbiol.">
        <title>The Global Catalogue of Microorganisms (GCM) 10K type strain sequencing project: providing services to taxonomists for standard genome sequencing and annotation.</title>
        <authorList>
            <consortium name="The Broad Institute Genomics Platform"/>
            <consortium name="The Broad Institute Genome Sequencing Center for Infectious Disease"/>
            <person name="Wu L."/>
            <person name="Ma J."/>
        </authorList>
    </citation>
    <scope>NUCLEOTIDE SEQUENCE [LARGE SCALE GENOMIC DNA]</scope>
    <source>
        <strain evidence="4">PCU 266</strain>
    </source>
</reference>
<feature type="compositionally biased region" description="Low complexity" evidence="1">
    <location>
        <begin position="77"/>
        <end position="114"/>
    </location>
</feature>
<dbReference type="Proteomes" id="UP001596160">
    <property type="component" value="Unassembled WGS sequence"/>
</dbReference>
<evidence type="ECO:0000259" key="2">
    <source>
        <dbReference type="Pfam" id="PF13229"/>
    </source>
</evidence>
<protein>
    <submittedName>
        <fullName evidence="3">Right-handed parallel beta-helix repeat-containing protein</fullName>
    </submittedName>
</protein>
<feature type="compositionally biased region" description="Pro residues" evidence="1">
    <location>
        <begin position="115"/>
        <end position="124"/>
    </location>
</feature>
<feature type="region of interest" description="Disordered" evidence="1">
    <location>
        <begin position="54"/>
        <end position="133"/>
    </location>
</feature>
<dbReference type="Gene3D" id="2.160.20.10">
    <property type="entry name" value="Single-stranded right-handed beta-helix, Pectin lyase-like"/>
    <property type="match status" value="1"/>
</dbReference>
<dbReference type="EMBL" id="JBHSKP010000027">
    <property type="protein sequence ID" value="MFC5155948.1"/>
    <property type="molecule type" value="Genomic_DNA"/>
</dbReference>
<name>A0ABW0AQI9_9ACTN</name>
<feature type="domain" description="Right handed beta helix" evidence="2">
    <location>
        <begin position="197"/>
        <end position="291"/>
    </location>
</feature>
<evidence type="ECO:0000313" key="3">
    <source>
        <dbReference type="EMBL" id="MFC5155948.1"/>
    </source>
</evidence>
<sequence>MTSNPPAQSGPDPEQTPGPQPAGRTAARGPAVWLSSAALLTALTALAVALADNDDDSTGIVPGATQAGPHSTWSVRPGTLPTDADTDAGPPEPATAGTETGTGAPAPEHTATPTPGGPVAPPAPSRETDCPPATITVTDTRSLQRALADARPGDNIRLTPTTYTGRFTATTPAAKNKPITLCGPSDAVLDGDGIKGGYALHLNRATHWRITGFTIRNAQKGVMADSTHHTTLNNLTVHDIGDEAIHFRNHSTQNTIRHNTIHTTGLRKPKYGEGIYIGTAKSNWCTVTQCQPDNSDDNRITNNHITKTTAEAIDIKEGTSNGTITHNIFDGTYLNGKHNDSWIDIKGNDWLIQNNTGHNTPQDGYQTHQVLKGWGVRNTFDNNTAHVNGPGYGYNLTAKNNTLTCTNTTVNAAQGHTNTNGRCGKGRS</sequence>
<dbReference type="InterPro" id="IPR011050">
    <property type="entry name" value="Pectin_lyase_fold/virulence"/>
</dbReference>
<evidence type="ECO:0000313" key="4">
    <source>
        <dbReference type="Proteomes" id="UP001596160"/>
    </source>
</evidence>
<gene>
    <name evidence="3" type="ORF">ACFPRH_29975</name>
</gene>
<dbReference type="SUPFAM" id="SSF51126">
    <property type="entry name" value="Pectin lyase-like"/>
    <property type="match status" value="1"/>
</dbReference>
<dbReference type="InterPro" id="IPR039448">
    <property type="entry name" value="Beta_helix"/>
</dbReference>
<dbReference type="Pfam" id="PF13229">
    <property type="entry name" value="Beta_helix"/>
    <property type="match status" value="1"/>
</dbReference>
<dbReference type="InterPro" id="IPR012334">
    <property type="entry name" value="Pectin_lyas_fold"/>
</dbReference>
<comment type="caution">
    <text evidence="3">The sequence shown here is derived from an EMBL/GenBank/DDBJ whole genome shotgun (WGS) entry which is preliminary data.</text>
</comment>